<evidence type="ECO:0000313" key="2">
    <source>
        <dbReference type="EMBL" id="ANF95997.1"/>
    </source>
</evidence>
<keyword evidence="1" id="KW-0472">Membrane</keyword>
<keyword evidence="3" id="KW-1185">Reference proteome</keyword>
<gene>
    <name evidence="2" type="ORF">AR543_08245</name>
</gene>
<protein>
    <recommendedName>
        <fullName evidence="4">ABC transporter permease</fullName>
    </recommendedName>
</protein>
<dbReference type="Proteomes" id="UP000078148">
    <property type="component" value="Chromosome"/>
</dbReference>
<keyword evidence="1" id="KW-1133">Transmembrane helix</keyword>
<evidence type="ECO:0000256" key="1">
    <source>
        <dbReference type="SAM" id="Phobius"/>
    </source>
</evidence>
<keyword evidence="1" id="KW-0812">Transmembrane</keyword>
<proteinExistence type="predicted"/>
<evidence type="ECO:0008006" key="4">
    <source>
        <dbReference type="Google" id="ProtNLM"/>
    </source>
</evidence>
<dbReference type="RefSeq" id="WP_060533452.1">
    <property type="nucleotide sequence ID" value="NZ_CP013023.1"/>
</dbReference>
<organism evidence="2 3">
    <name type="scientific">Paenibacillus bovis</name>
    <dbReference type="NCBI Taxonomy" id="1616788"/>
    <lineage>
        <taxon>Bacteria</taxon>
        <taxon>Bacillati</taxon>
        <taxon>Bacillota</taxon>
        <taxon>Bacilli</taxon>
        <taxon>Bacillales</taxon>
        <taxon>Paenibacillaceae</taxon>
        <taxon>Paenibacillus</taxon>
    </lineage>
</organism>
<sequence>MSDFIQLVWNETLKIYLRVSTWILLIFLVVFSPTMLLLMNISGFPLGAQQAIEQSFTMYFLVILFSLIIASDSVAGEFASGTIKLLLIRPWKRWKILGSKFLSVALFTLVLTLLFLLVVTIVSYLLFPSSSSTLFSDDESSLFLLLLYNYIRALILAAFAFMLSALFRSTALAITLAILLYFAGSIITPLLHAFLQPKDYWIVKIFLPTNLDLTQYLKSAGGLFGVTSIGWSLMVLAVYFIIFMLIAWWSFTKRDVRA</sequence>
<reference evidence="3" key="1">
    <citation type="submission" date="2015-10" db="EMBL/GenBank/DDBJ databases">
        <title>Genome of Paenibacillus bovis sp. nov.</title>
        <authorList>
            <person name="Wu Z."/>
            <person name="Gao C."/>
            <person name="Liu Z."/>
            <person name="Zheng H."/>
        </authorList>
    </citation>
    <scope>NUCLEOTIDE SEQUENCE [LARGE SCALE GENOMIC DNA]</scope>
    <source>
        <strain evidence="3">BD3526</strain>
    </source>
</reference>
<dbReference type="PANTHER" id="PTHR37305:SF1">
    <property type="entry name" value="MEMBRANE PROTEIN"/>
    <property type="match status" value="1"/>
</dbReference>
<name>A0A172ZFE8_9BACL</name>
<dbReference type="AlphaFoldDB" id="A0A172ZFE8"/>
<dbReference type="GO" id="GO:0005886">
    <property type="term" value="C:plasma membrane"/>
    <property type="evidence" value="ECO:0007669"/>
    <property type="project" value="UniProtKB-SubCell"/>
</dbReference>
<feature type="transmembrane region" description="Helical" evidence="1">
    <location>
        <begin position="21"/>
        <end position="44"/>
    </location>
</feature>
<feature type="transmembrane region" description="Helical" evidence="1">
    <location>
        <begin position="229"/>
        <end position="251"/>
    </location>
</feature>
<reference evidence="2 3" key="2">
    <citation type="journal article" date="2016" name="Int. J. Syst. Evol. Microbiol.">
        <title>Paenibacillus bovis sp. nov., isolated from raw yak (Bos grunniens) milk.</title>
        <authorList>
            <person name="Gao C."/>
            <person name="Han J."/>
            <person name="Liu Z."/>
            <person name="Xu X."/>
            <person name="Hang F."/>
            <person name="Wu Z."/>
        </authorList>
    </citation>
    <scope>NUCLEOTIDE SEQUENCE [LARGE SCALE GENOMIC DNA]</scope>
    <source>
        <strain evidence="2 3">BD3526</strain>
    </source>
</reference>
<feature type="transmembrane region" description="Helical" evidence="1">
    <location>
        <begin position="147"/>
        <end position="167"/>
    </location>
</feature>
<dbReference type="STRING" id="1616788.AR543_08245"/>
<dbReference type="KEGG" id="pbv:AR543_08245"/>
<feature type="transmembrane region" description="Helical" evidence="1">
    <location>
        <begin position="56"/>
        <end position="80"/>
    </location>
</feature>
<dbReference type="OrthoDB" id="8613028at2"/>
<dbReference type="GO" id="GO:0140359">
    <property type="term" value="F:ABC-type transporter activity"/>
    <property type="evidence" value="ECO:0007669"/>
    <property type="project" value="InterPro"/>
</dbReference>
<evidence type="ECO:0000313" key="3">
    <source>
        <dbReference type="Proteomes" id="UP000078148"/>
    </source>
</evidence>
<accession>A0A172ZFE8</accession>
<dbReference type="PANTHER" id="PTHR37305">
    <property type="entry name" value="INTEGRAL MEMBRANE PROTEIN-RELATED"/>
    <property type="match status" value="1"/>
</dbReference>
<feature type="transmembrane region" description="Helical" evidence="1">
    <location>
        <begin position="101"/>
        <end position="127"/>
    </location>
</feature>
<dbReference type="Pfam" id="PF12679">
    <property type="entry name" value="ABC2_membrane_2"/>
    <property type="match status" value="1"/>
</dbReference>
<dbReference type="EMBL" id="CP013023">
    <property type="protein sequence ID" value="ANF95997.1"/>
    <property type="molecule type" value="Genomic_DNA"/>
</dbReference>
<feature type="transmembrane region" description="Helical" evidence="1">
    <location>
        <begin position="174"/>
        <end position="195"/>
    </location>
</feature>